<dbReference type="RefSeq" id="WP_095028592.1">
    <property type="nucleotide sequence ID" value="NZ_NQKL01000005.1"/>
</dbReference>
<dbReference type="EMBL" id="NQKL01000005">
    <property type="protein sequence ID" value="OZY42202.1"/>
    <property type="molecule type" value="Genomic_DNA"/>
</dbReference>
<gene>
    <name evidence="1" type="ORF">CJF43_07260</name>
</gene>
<evidence type="ECO:0000313" key="2">
    <source>
        <dbReference type="Proteomes" id="UP000216113"/>
    </source>
</evidence>
<protein>
    <submittedName>
        <fullName evidence="1">Uncharacterized protein</fullName>
    </submittedName>
</protein>
<reference evidence="1 2" key="1">
    <citation type="submission" date="2017-08" db="EMBL/GenBank/DDBJ databases">
        <title>Genomic and metabolic characterisation of spoilage-associated Pseudomonas species.</title>
        <authorList>
            <person name="Stanborough T."/>
            <person name="Fegan N."/>
            <person name="Powell S.M."/>
            <person name="Singh T."/>
            <person name="Tamplin M.L."/>
            <person name="Chandry P.S."/>
        </authorList>
    </citation>
    <scope>NUCLEOTIDE SEQUENCE [LARGE SCALE GENOMIC DNA]</scope>
    <source>
        <strain evidence="1 2">F1820</strain>
    </source>
</reference>
<sequence>MSVENAKPRINIEKVAEWLNERTSTTKCPFCDGVHWSAVNGSGFVGSVIPFGDGKGDMYMGGSPVLSLVCRKCNFVRNIALTPALLEIVLEGEQIATE</sequence>
<organism evidence="1 2">
    <name type="scientific">Pseudomonas fragi</name>
    <dbReference type="NCBI Taxonomy" id="296"/>
    <lineage>
        <taxon>Bacteria</taxon>
        <taxon>Pseudomonadati</taxon>
        <taxon>Pseudomonadota</taxon>
        <taxon>Gammaproteobacteria</taxon>
        <taxon>Pseudomonadales</taxon>
        <taxon>Pseudomonadaceae</taxon>
        <taxon>Pseudomonas</taxon>
    </lineage>
</organism>
<dbReference type="AlphaFoldDB" id="A0A266LXR9"/>
<dbReference type="Proteomes" id="UP000216113">
    <property type="component" value="Unassembled WGS sequence"/>
</dbReference>
<accession>A0A266LXR9</accession>
<name>A0A266LXR9_PSEFR</name>
<comment type="caution">
    <text evidence="1">The sequence shown here is derived from an EMBL/GenBank/DDBJ whole genome shotgun (WGS) entry which is preliminary data.</text>
</comment>
<evidence type="ECO:0000313" key="1">
    <source>
        <dbReference type="EMBL" id="OZY42202.1"/>
    </source>
</evidence>
<proteinExistence type="predicted"/>